<dbReference type="Proteomes" id="UP000044841">
    <property type="component" value="Unassembled WGS sequence"/>
</dbReference>
<dbReference type="AlphaFoldDB" id="A0A0K6GHK7"/>
<gene>
    <name evidence="3" type="ORF">RSOLAG22IIIB_06832</name>
</gene>
<reference evidence="3 4" key="1">
    <citation type="submission" date="2015-07" db="EMBL/GenBank/DDBJ databases">
        <authorList>
            <person name="Noorani M."/>
        </authorList>
    </citation>
    <scope>NUCLEOTIDE SEQUENCE [LARGE SCALE GENOMIC DNA]</scope>
    <source>
        <strain evidence="3">BBA 69670</strain>
    </source>
</reference>
<accession>A0A0K6GHK7</accession>
<evidence type="ECO:0000313" key="3">
    <source>
        <dbReference type="EMBL" id="CUA77859.1"/>
    </source>
</evidence>
<feature type="domain" description="Lysine-specific metallo-endopeptidase" evidence="2">
    <location>
        <begin position="82"/>
        <end position="228"/>
    </location>
</feature>
<dbReference type="GO" id="GO:0004222">
    <property type="term" value="F:metalloendopeptidase activity"/>
    <property type="evidence" value="ECO:0007669"/>
    <property type="project" value="InterPro"/>
</dbReference>
<name>A0A0K6GHK7_9AGAM</name>
<keyword evidence="1" id="KW-0732">Signal</keyword>
<evidence type="ECO:0000256" key="1">
    <source>
        <dbReference type="SAM" id="SignalP"/>
    </source>
</evidence>
<feature type="chain" id="PRO_5005503428" description="Lysine-specific metallo-endopeptidase domain-containing protein" evidence="1">
    <location>
        <begin position="20"/>
        <end position="230"/>
    </location>
</feature>
<dbReference type="InterPro" id="IPR024079">
    <property type="entry name" value="MetalloPept_cat_dom_sf"/>
</dbReference>
<evidence type="ECO:0000313" key="4">
    <source>
        <dbReference type="Proteomes" id="UP000044841"/>
    </source>
</evidence>
<dbReference type="SUPFAM" id="SSF55486">
    <property type="entry name" value="Metalloproteases ('zincins'), catalytic domain"/>
    <property type="match status" value="1"/>
</dbReference>
<dbReference type="InterPro" id="IPR029463">
    <property type="entry name" value="Lys_MEP"/>
</dbReference>
<protein>
    <recommendedName>
        <fullName evidence="2">Lysine-specific metallo-endopeptidase domain-containing protein</fullName>
    </recommendedName>
</protein>
<proteinExistence type="predicted"/>
<sequence length="230" mass="26012">MKVAIVAFTLFSLAFQVLAETRAREDHLDDLSPGSKRLKTGNHNNVLVAGQPINFARCDIRQQKKVKEVAKRVTERIKHANKYLETSPLNKKRYHEWFGEFSETRYSTVQSHFRWMERQAPSVTYDCDSCTTVLRLSTSPPLAYKTENGNVKTINLCPGFWKLPIYGFSSSPSPSQSQIIIGLISMFKTMKGTKEFPGTNIREQAKRLAKASPDKAVLNAVNHAIFAETD</sequence>
<feature type="signal peptide" evidence="1">
    <location>
        <begin position="1"/>
        <end position="19"/>
    </location>
</feature>
<evidence type="ECO:0000259" key="2">
    <source>
        <dbReference type="SMART" id="SM01351"/>
    </source>
</evidence>
<organism evidence="3 4">
    <name type="scientific">Rhizoctonia solani</name>
    <dbReference type="NCBI Taxonomy" id="456999"/>
    <lineage>
        <taxon>Eukaryota</taxon>
        <taxon>Fungi</taxon>
        <taxon>Dikarya</taxon>
        <taxon>Basidiomycota</taxon>
        <taxon>Agaricomycotina</taxon>
        <taxon>Agaricomycetes</taxon>
        <taxon>Cantharellales</taxon>
        <taxon>Ceratobasidiaceae</taxon>
        <taxon>Rhizoctonia</taxon>
    </lineage>
</organism>
<keyword evidence="4" id="KW-1185">Reference proteome</keyword>
<dbReference type="Gene3D" id="3.40.390.10">
    <property type="entry name" value="Collagenase (Catalytic Domain)"/>
    <property type="match status" value="1"/>
</dbReference>
<dbReference type="SMART" id="SM01351">
    <property type="entry name" value="Aspzincin_M35"/>
    <property type="match status" value="1"/>
</dbReference>
<dbReference type="EMBL" id="CYGV01001900">
    <property type="protein sequence ID" value="CUA77859.1"/>
    <property type="molecule type" value="Genomic_DNA"/>
</dbReference>
<dbReference type="Pfam" id="PF14521">
    <property type="entry name" value="Aspzincin_M35"/>
    <property type="match status" value="1"/>
</dbReference>